<dbReference type="EMBL" id="AP019860">
    <property type="protein sequence ID" value="BBM82042.1"/>
    <property type="molecule type" value="Genomic_DNA"/>
</dbReference>
<reference evidence="1 2" key="1">
    <citation type="submission" date="2019-08" db="EMBL/GenBank/DDBJ databases">
        <title>Complete genome sequence of Candidatus Uab amorphum.</title>
        <authorList>
            <person name="Shiratori T."/>
            <person name="Suzuki S."/>
            <person name="Kakizawa Y."/>
            <person name="Ishida K."/>
        </authorList>
    </citation>
    <scope>NUCLEOTIDE SEQUENCE [LARGE SCALE GENOMIC DNA]</scope>
    <source>
        <strain evidence="1 2">SRT547</strain>
    </source>
</reference>
<name>A0A5S9IIK3_UABAM</name>
<accession>A0A5S9IIK3</accession>
<sequence>MEGFTFLDDYVYGRAHKSHLINASKSKITKLYSYEYVLLDISMIYSYKKTKFFSIFCNYVKSNYLNLHKCKKYEIINLK</sequence>
<evidence type="ECO:0000313" key="1">
    <source>
        <dbReference type="EMBL" id="BBM82042.1"/>
    </source>
</evidence>
<dbReference type="AlphaFoldDB" id="A0A5S9IIK3"/>
<proteinExistence type="predicted"/>
<keyword evidence="2" id="KW-1185">Reference proteome</keyword>
<dbReference type="Proteomes" id="UP000326354">
    <property type="component" value="Chromosome"/>
</dbReference>
<evidence type="ECO:0000313" key="2">
    <source>
        <dbReference type="Proteomes" id="UP000326354"/>
    </source>
</evidence>
<dbReference type="KEGG" id="uam:UABAM_00385"/>
<organism evidence="1 2">
    <name type="scientific">Uabimicrobium amorphum</name>
    <dbReference type="NCBI Taxonomy" id="2596890"/>
    <lineage>
        <taxon>Bacteria</taxon>
        <taxon>Pseudomonadati</taxon>
        <taxon>Planctomycetota</taxon>
        <taxon>Candidatus Uabimicrobiia</taxon>
        <taxon>Candidatus Uabimicrobiales</taxon>
        <taxon>Candidatus Uabimicrobiaceae</taxon>
        <taxon>Candidatus Uabimicrobium</taxon>
    </lineage>
</organism>
<gene>
    <name evidence="1" type="ORF">UABAM_00385</name>
</gene>
<protein>
    <submittedName>
        <fullName evidence="1">Uncharacterized protein</fullName>
    </submittedName>
</protein>